<dbReference type="InterPro" id="IPR052192">
    <property type="entry name" value="Insect_Ionotropic_Sensory_Rcpt"/>
</dbReference>
<evidence type="ECO:0000256" key="3">
    <source>
        <dbReference type="ARBA" id="ARBA00022475"/>
    </source>
</evidence>
<comment type="caution">
    <text evidence="11">The sequence shown here is derived from an EMBL/GenBank/DDBJ whole genome shotgun (WGS) entry which is preliminary data.</text>
</comment>
<dbReference type="PANTHER" id="PTHR42643:SF33">
    <property type="entry name" value="GLUTAMATE RECEPTOR 2-LIKE PROTEIN"/>
    <property type="match status" value="1"/>
</dbReference>
<dbReference type="AlphaFoldDB" id="A0AAV8VYB6"/>
<evidence type="ECO:0000256" key="9">
    <source>
        <dbReference type="SAM" id="Phobius"/>
    </source>
</evidence>
<evidence type="ECO:0000313" key="11">
    <source>
        <dbReference type="EMBL" id="KAJ8919204.1"/>
    </source>
</evidence>
<dbReference type="GO" id="GO:0015276">
    <property type="term" value="F:ligand-gated monoatomic ion channel activity"/>
    <property type="evidence" value="ECO:0007669"/>
    <property type="project" value="InterPro"/>
</dbReference>
<dbReference type="Gene3D" id="3.40.190.10">
    <property type="entry name" value="Periplasmic binding protein-like II"/>
    <property type="match status" value="1"/>
</dbReference>
<comment type="similarity">
    <text evidence="2">Belongs to the glutamate-gated ion channel (TC 1.A.10.1) family.</text>
</comment>
<name>A0AAV8VYB6_9CUCU</name>
<protein>
    <recommendedName>
        <fullName evidence="10">Ionotropic glutamate receptor C-terminal domain-containing protein</fullName>
    </recommendedName>
</protein>
<dbReference type="InterPro" id="IPR001320">
    <property type="entry name" value="Iontro_rcpt_C"/>
</dbReference>
<proteinExistence type="inferred from homology"/>
<dbReference type="GO" id="GO:0005886">
    <property type="term" value="C:plasma membrane"/>
    <property type="evidence" value="ECO:0007669"/>
    <property type="project" value="UniProtKB-SubCell"/>
</dbReference>
<reference evidence="11 12" key="1">
    <citation type="journal article" date="2023" name="Insect Mol. Biol.">
        <title>Genome sequencing provides insights into the evolution of gene families encoding plant cell wall-degrading enzymes in longhorned beetles.</title>
        <authorList>
            <person name="Shin N.R."/>
            <person name="Okamura Y."/>
            <person name="Kirsch R."/>
            <person name="Pauchet Y."/>
        </authorList>
    </citation>
    <scope>NUCLEOTIDE SEQUENCE [LARGE SCALE GENOMIC DNA]</scope>
    <source>
        <strain evidence="11">EAD_L_NR</strain>
    </source>
</reference>
<keyword evidence="5 9" id="KW-1133">Transmembrane helix</keyword>
<feature type="transmembrane region" description="Helical" evidence="9">
    <location>
        <begin position="447"/>
        <end position="471"/>
    </location>
</feature>
<dbReference type="Proteomes" id="UP001159042">
    <property type="component" value="Unassembled WGS sequence"/>
</dbReference>
<dbReference type="GO" id="GO:0050906">
    <property type="term" value="P:detection of stimulus involved in sensory perception"/>
    <property type="evidence" value="ECO:0007669"/>
    <property type="project" value="UniProtKB-ARBA"/>
</dbReference>
<organism evidence="11 12">
    <name type="scientific">Exocentrus adspersus</name>
    <dbReference type="NCBI Taxonomy" id="1586481"/>
    <lineage>
        <taxon>Eukaryota</taxon>
        <taxon>Metazoa</taxon>
        <taxon>Ecdysozoa</taxon>
        <taxon>Arthropoda</taxon>
        <taxon>Hexapoda</taxon>
        <taxon>Insecta</taxon>
        <taxon>Pterygota</taxon>
        <taxon>Neoptera</taxon>
        <taxon>Endopterygota</taxon>
        <taxon>Coleoptera</taxon>
        <taxon>Polyphaga</taxon>
        <taxon>Cucujiformia</taxon>
        <taxon>Chrysomeloidea</taxon>
        <taxon>Cerambycidae</taxon>
        <taxon>Lamiinae</taxon>
        <taxon>Acanthocinini</taxon>
        <taxon>Exocentrus</taxon>
    </lineage>
</organism>
<keyword evidence="4 9" id="KW-0812">Transmembrane</keyword>
<evidence type="ECO:0000256" key="8">
    <source>
        <dbReference type="ARBA" id="ARBA00023180"/>
    </source>
</evidence>
<keyword evidence="12" id="KW-1185">Reference proteome</keyword>
<dbReference type="EMBL" id="JANEYG010000020">
    <property type="protein sequence ID" value="KAJ8919204.1"/>
    <property type="molecule type" value="Genomic_DNA"/>
</dbReference>
<evidence type="ECO:0000256" key="4">
    <source>
        <dbReference type="ARBA" id="ARBA00022692"/>
    </source>
</evidence>
<feature type="transmembrane region" description="Helical" evidence="9">
    <location>
        <begin position="381"/>
        <end position="401"/>
    </location>
</feature>
<dbReference type="PANTHER" id="PTHR42643">
    <property type="entry name" value="IONOTROPIC RECEPTOR 20A-RELATED"/>
    <property type="match status" value="1"/>
</dbReference>
<dbReference type="Pfam" id="PF00060">
    <property type="entry name" value="Lig_chan"/>
    <property type="match status" value="1"/>
</dbReference>
<accession>A0AAV8VYB6</accession>
<evidence type="ECO:0000259" key="10">
    <source>
        <dbReference type="Pfam" id="PF00060"/>
    </source>
</evidence>
<evidence type="ECO:0000256" key="6">
    <source>
        <dbReference type="ARBA" id="ARBA00023136"/>
    </source>
</evidence>
<gene>
    <name evidence="11" type="ORF">NQ315_012192</name>
</gene>
<evidence type="ECO:0000256" key="7">
    <source>
        <dbReference type="ARBA" id="ARBA00023170"/>
    </source>
</evidence>
<keyword evidence="7" id="KW-0675">Receptor</keyword>
<sequence length="594" mass="68466">MKHQNNATLYFSMVFAEPVQVNLHTAEYNLHTGCNLRSLKRKINKFIESNIYLSQHSSMNSTEHFIQGLKSRASIVSFYRSQPRDEFVDQANKITFYGEKLSWLIILVSEEECVVDYLRLANFGLDADVTLAVSTMGRSPPSHHQSNNFKSIQLDDSIYENRANTPEEDEDDISTYTPFMDNNNNTSSYEAKNFCGKYGLNMEDAYCMLQIYKIRKYSYWSLENGTADMKPFLNTEKRNNLFQFPLVFGEKNSSDVTDNVIEDDDDETDIEEFAHYFSTLVNASEIRVSYSSLGKKKPDGEWSDLFGAIMKEEVDLGLDNIIKTAERISDMAFTHNIMESRRVIWFLDFYTMLKLFFRRNIYIQPQQSNELRDIFLVPFDLRLLQCVFGTAAILALIMVTYKKSMNEYQVVKLQTSNSGLLDSVIWSIGIFSQQGSIWQPGSCAERIIVIVSLAFTLIIYNAYSAFITSVLSVKLTNIRTVDDLLNSDYDIGYAKNSQDEIYLRSMNVTQLNQIYLRGYLHNNISHIGEGLLKAAQGNYGFFASSHIARRELLIINSHKCKYDIAEIPIKDTIHYIAFPMSKRSSYRKLINLRY</sequence>
<keyword evidence="6 9" id="KW-0472">Membrane</keyword>
<keyword evidence="8" id="KW-0325">Glycoprotein</keyword>
<evidence type="ECO:0000313" key="12">
    <source>
        <dbReference type="Proteomes" id="UP001159042"/>
    </source>
</evidence>
<dbReference type="Gene3D" id="1.10.287.70">
    <property type="match status" value="1"/>
</dbReference>
<keyword evidence="3" id="KW-1003">Cell membrane</keyword>
<evidence type="ECO:0000256" key="1">
    <source>
        <dbReference type="ARBA" id="ARBA00004651"/>
    </source>
</evidence>
<evidence type="ECO:0000256" key="2">
    <source>
        <dbReference type="ARBA" id="ARBA00008685"/>
    </source>
</evidence>
<feature type="domain" description="Ionotropic glutamate receptor C-terminal" evidence="10">
    <location>
        <begin position="386"/>
        <end position="506"/>
    </location>
</feature>
<dbReference type="SUPFAM" id="SSF53850">
    <property type="entry name" value="Periplasmic binding protein-like II"/>
    <property type="match status" value="1"/>
</dbReference>
<evidence type="ECO:0000256" key="5">
    <source>
        <dbReference type="ARBA" id="ARBA00022989"/>
    </source>
</evidence>
<comment type="subcellular location">
    <subcellularLocation>
        <location evidence="1">Cell membrane</location>
        <topology evidence="1">Multi-pass membrane protein</topology>
    </subcellularLocation>
</comment>